<name>A0A812K859_SYMPI</name>
<comment type="caution">
    <text evidence="3">The sequence shown here is derived from an EMBL/GenBank/DDBJ whole genome shotgun (WGS) entry which is preliminary data.</text>
</comment>
<feature type="transmembrane region" description="Helical" evidence="2">
    <location>
        <begin position="364"/>
        <end position="386"/>
    </location>
</feature>
<evidence type="ECO:0000256" key="1">
    <source>
        <dbReference type="SAM" id="MobiDB-lite"/>
    </source>
</evidence>
<sequence length="420" mass="47965">MEEWGDASTLLILIWSALGPILAPMMLVISYNNPRLFYSSADSKGQESSFFMHCEGHSFQIKSACDWTTPAVQIFPVLGLAIPVLLALWKLLHMRAYYVLMRNHIMLSFREGKRLGFKCGVALSVIFLHALAHFTLMVAFGHPCNDASCQGKHILNTSWEELLHDPSALSKDRSFILEATKLAVQYIVPGTLSVVLVFSMDDFVAELVPMGLFFASKPCTRYRELEKYLHVKEDIMRSAVKQIMEQQLEPCRLEEVCQQLRGMLQERRCRQLGDVDEEEEPLIEEDSSFLLGLREVVFLEWWPIQMLIDFPLVDEYSHFFNVFMIAHLFATNAILGFSTFVILRRVRIMVQEDMAAEDGRFAVTFSKVYPLVWYLLLGSILAMVLFRTMKLMVQVCKRVAGSTKPRPSQPAMSPESTDVP</sequence>
<feature type="transmembrane region" description="Helical" evidence="2">
    <location>
        <begin position="74"/>
        <end position="94"/>
    </location>
</feature>
<keyword evidence="2" id="KW-0472">Membrane</keyword>
<keyword evidence="2" id="KW-0812">Transmembrane</keyword>
<keyword evidence="2" id="KW-1133">Transmembrane helix</keyword>
<feature type="transmembrane region" description="Helical" evidence="2">
    <location>
        <begin position="12"/>
        <end position="31"/>
    </location>
</feature>
<gene>
    <name evidence="3" type="primary">ACAD11</name>
    <name evidence="3" type="ORF">SPIL2461_LOCUS3167</name>
</gene>
<feature type="compositionally biased region" description="Polar residues" evidence="1">
    <location>
        <begin position="410"/>
        <end position="420"/>
    </location>
</feature>
<protein>
    <submittedName>
        <fullName evidence="3">ACAD11 protein</fullName>
    </submittedName>
</protein>
<dbReference type="EMBL" id="CAJNIZ010003758">
    <property type="protein sequence ID" value="CAE7225570.1"/>
    <property type="molecule type" value="Genomic_DNA"/>
</dbReference>
<feature type="transmembrane region" description="Helical" evidence="2">
    <location>
        <begin position="115"/>
        <end position="140"/>
    </location>
</feature>
<organism evidence="3 4">
    <name type="scientific">Symbiodinium pilosum</name>
    <name type="common">Dinoflagellate</name>
    <dbReference type="NCBI Taxonomy" id="2952"/>
    <lineage>
        <taxon>Eukaryota</taxon>
        <taxon>Sar</taxon>
        <taxon>Alveolata</taxon>
        <taxon>Dinophyceae</taxon>
        <taxon>Suessiales</taxon>
        <taxon>Symbiodiniaceae</taxon>
        <taxon>Symbiodinium</taxon>
    </lineage>
</organism>
<feature type="region of interest" description="Disordered" evidence="1">
    <location>
        <begin position="401"/>
        <end position="420"/>
    </location>
</feature>
<evidence type="ECO:0000313" key="3">
    <source>
        <dbReference type="EMBL" id="CAE7225570.1"/>
    </source>
</evidence>
<dbReference type="Proteomes" id="UP000649617">
    <property type="component" value="Unassembled WGS sequence"/>
</dbReference>
<feature type="transmembrane region" description="Helical" evidence="2">
    <location>
        <begin position="319"/>
        <end position="343"/>
    </location>
</feature>
<dbReference type="AlphaFoldDB" id="A0A812K859"/>
<accession>A0A812K859</accession>
<proteinExistence type="predicted"/>
<evidence type="ECO:0000256" key="2">
    <source>
        <dbReference type="SAM" id="Phobius"/>
    </source>
</evidence>
<reference evidence="3" key="1">
    <citation type="submission" date="2021-02" db="EMBL/GenBank/DDBJ databases">
        <authorList>
            <person name="Dougan E. K."/>
            <person name="Rhodes N."/>
            <person name="Thang M."/>
            <person name="Chan C."/>
        </authorList>
    </citation>
    <scope>NUCLEOTIDE SEQUENCE</scope>
</reference>
<keyword evidence="4" id="KW-1185">Reference proteome</keyword>
<dbReference type="OrthoDB" id="413131at2759"/>
<evidence type="ECO:0000313" key="4">
    <source>
        <dbReference type="Proteomes" id="UP000649617"/>
    </source>
</evidence>